<sequence length="257" mass="29845">MNLREIQALQNQRDDEIRYVANSIDPKLMGYLNYQDLFDDKYMDNALMSEYTEKLSTLVHQANVKIQVETEQYLVNFINDMSTVLDNTGYLTSTGEETHSFLNFDSIPESYVPSVEIESVWTAVHELRHKYKYSPFWKKHGYTLYGNGETVCVVPASTPQEFIQLNRAQFTKSFGDTNLGKMERAARIKETKFDYPIYVPALSPYEERNIPSSYEEAIRRHLILKEAMEGTLSDEYIEYRSIIDAEGNVTLEPLGYF</sequence>
<gene>
    <name evidence="1" type="ORF">CBB_69</name>
</gene>
<reference evidence="2" key="1">
    <citation type="submission" date="2016-01" db="EMBL/GenBank/DDBJ databases">
        <title>Isolation and Characterization of Enterobacteria phage CBB.</title>
        <authorList>
            <person name="Buttimer C.T.H."/>
            <person name="Hendrix H."/>
            <person name="Alexandre H."/>
            <person name="O'Mahony J."/>
            <person name="Lavigne R."/>
            <person name="Coffey A."/>
        </authorList>
    </citation>
    <scope>NUCLEOTIDE SEQUENCE [LARGE SCALE GENOMIC DNA]</scope>
</reference>
<dbReference type="EMBL" id="KU574722">
    <property type="protein sequence ID" value="AMM43634.1"/>
    <property type="molecule type" value="Genomic_DNA"/>
</dbReference>
<dbReference type="Proteomes" id="UP000223891">
    <property type="component" value="Segment"/>
</dbReference>
<name>A0A1L2CUD2_9CAUD</name>
<evidence type="ECO:0000313" key="2">
    <source>
        <dbReference type="Proteomes" id="UP000223891"/>
    </source>
</evidence>
<proteinExistence type="predicted"/>
<evidence type="ECO:0000313" key="1">
    <source>
        <dbReference type="EMBL" id="AMM43634.1"/>
    </source>
</evidence>
<keyword evidence="2" id="KW-1185">Reference proteome</keyword>
<accession>A0A1L2CUD2</accession>
<protein>
    <submittedName>
        <fullName evidence="1">Uncharacterized protein</fullName>
    </submittedName>
</protein>
<organism evidence="1 2">
    <name type="scientific">Pectobacterium phage vB_PcaM_CBB</name>
    <dbReference type="NCBI Taxonomy" id="2772511"/>
    <lineage>
        <taxon>Viruses</taxon>
        <taxon>Duplodnaviria</taxon>
        <taxon>Heunggongvirae</taxon>
        <taxon>Uroviricota</taxon>
        <taxon>Caudoviricetes</taxon>
        <taxon>Mimasvirus</taxon>
        <taxon>Mimasvirus CBB</taxon>
    </lineage>
</organism>